<reference evidence="9" key="2">
    <citation type="submission" date="2019-11" db="UniProtKB">
        <authorList>
            <consortium name="WormBaseParasite"/>
        </authorList>
    </citation>
    <scope>IDENTIFICATION</scope>
</reference>
<evidence type="ECO:0000256" key="3">
    <source>
        <dbReference type="ARBA" id="ARBA00022801"/>
    </source>
</evidence>
<keyword evidence="2" id="KW-0547">Nucleotide-binding</keyword>
<dbReference type="STRING" id="53468.A0A0R3UBZ3"/>
<keyword evidence="8" id="KW-1185">Reference proteome</keyword>
<accession>A0A0R3UBZ3</accession>
<dbReference type="GO" id="GO:0051646">
    <property type="term" value="P:mitochondrion localization"/>
    <property type="evidence" value="ECO:0007669"/>
    <property type="project" value="TreeGrafter"/>
</dbReference>
<sequence>MPEYSPVLPAFLTSLPSLLARSTIGALVVAGILLKATGCRVIMICAGLYAGLYAYERLSWTNKAREVVFKSQYVEYASHKLRLIVDLTGTNARHQVKRELKQMQKSLASEGEGAVNAVLSELSQLDKDLITLDNITTSAKTLKNGAVYLDGCLDKFNKEYINPTWS</sequence>
<evidence type="ECO:0000256" key="1">
    <source>
        <dbReference type="ARBA" id="ARBA00004370"/>
    </source>
</evidence>
<keyword evidence="5" id="KW-0472">Membrane</keyword>
<dbReference type="Pfam" id="PF04799">
    <property type="entry name" value="Fzo_mitofusin"/>
    <property type="match status" value="1"/>
</dbReference>
<dbReference type="GO" id="GO:0008053">
    <property type="term" value="P:mitochondrial fusion"/>
    <property type="evidence" value="ECO:0007669"/>
    <property type="project" value="InterPro"/>
</dbReference>
<dbReference type="GO" id="GO:0003924">
    <property type="term" value="F:GTPase activity"/>
    <property type="evidence" value="ECO:0007669"/>
    <property type="project" value="InterPro"/>
</dbReference>
<gene>
    <name evidence="7" type="ORF">MCOS_LOCUS4442</name>
</gene>
<dbReference type="GO" id="GO:0005525">
    <property type="term" value="F:GTP binding"/>
    <property type="evidence" value="ECO:0007669"/>
    <property type="project" value="UniProtKB-KW"/>
</dbReference>
<dbReference type="InterPro" id="IPR006884">
    <property type="entry name" value="Fzo/mitofusin_HR2"/>
</dbReference>
<name>A0A0R3UBZ3_MESCO</name>
<dbReference type="GO" id="GO:0005741">
    <property type="term" value="C:mitochondrial outer membrane"/>
    <property type="evidence" value="ECO:0007669"/>
    <property type="project" value="InterPro"/>
</dbReference>
<dbReference type="OrthoDB" id="6256226at2759"/>
<dbReference type="EMBL" id="UXSR01001659">
    <property type="protein sequence ID" value="VDD78439.1"/>
    <property type="molecule type" value="Genomic_DNA"/>
</dbReference>
<evidence type="ECO:0000259" key="6">
    <source>
        <dbReference type="Pfam" id="PF04799"/>
    </source>
</evidence>
<evidence type="ECO:0000256" key="2">
    <source>
        <dbReference type="ARBA" id="ARBA00022741"/>
    </source>
</evidence>
<evidence type="ECO:0000256" key="4">
    <source>
        <dbReference type="ARBA" id="ARBA00023134"/>
    </source>
</evidence>
<feature type="domain" description="Fzo/mitofusin HR2" evidence="6">
    <location>
        <begin position="13"/>
        <end position="161"/>
    </location>
</feature>
<dbReference type="PANTHER" id="PTHR10465">
    <property type="entry name" value="TRANSMEMBRANE GTPASE FZO1"/>
    <property type="match status" value="1"/>
</dbReference>
<dbReference type="Gene3D" id="1.20.5.110">
    <property type="match status" value="1"/>
</dbReference>
<dbReference type="WBParaSite" id="MCU_013079-RA">
    <property type="protein sequence ID" value="MCU_013079-RA"/>
    <property type="gene ID" value="MCU_013079"/>
</dbReference>
<evidence type="ECO:0000313" key="9">
    <source>
        <dbReference type="WBParaSite" id="MCU_013079-RA"/>
    </source>
</evidence>
<dbReference type="PANTHER" id="PTHR10465:SF3">
    <property type="entry name" value="TRANSMEMBRANE GTPASE MARF-RELATED"/>
    <property type="match status" value="1"/>
</dbReference>
<proteinExistence type="predicted"/>
<evidence type="ECO:0000313" key="8">
    <source>
        <dbReference type="Proteomes" id="UP000267029"/>
    </source>
</evidence>
<reference evidence="7 8" key="1">
    <citation type="submission" date="2018-10" db="EMBL/GenBank/DDBJ databases">
        <authorList>
            <consortium name="Pathogen Informatics"/>
        </authorList>
    </citation>
    <scope>NUCLEOTIDE SEQUENCE [LARGE SCALE GENOMIC DNA]</scope>
</reference>
<evidence type="ECO:0000256" key="5">
    <source>
        <dbReference type="ARBA" id="ARBA00023136"/>
    </source>
</evidence>
<comment type="subcellular location">
    <subcellularLocation>
        <location evidence="1">Membrane</location>
    </subcellularLocation>
</comment>
<dbReference type="SUPFAM" id="SSF111479">
    <property type="entry name" value="Fzo-like conserved region"/>
    <property type="match status" value="1"/>
</dbReference>
<dbReference type="InterPro" id="IPR027094">
    <property type="entry name" value="Mitofusin_fam"/>
</dbReference>
<organism evidence="9">
    <name type="scientific">Mesocestoides corti</name>
    <name type="common">Flatworm</name>
    <dbReference type="NCBI Taxonomy" id="53468"/>
    <lineage>
        <taxon>Eukaryota</taxon>
        <taxon>Metazoa</taxon>
        <taxon>Spiralia</taxon>
        <taxon>Lophotrochozoa</taxon>
        <taxon>Platyhelminthes</taxon>
        <taxon>Cestoda</taxon>
        <taxon>Eucestoda</taxon>
        <taxon>Cyclophyllidea</taxon>
        <taxon>Mesocestoididae</taxon>
        <taxon>Mesocestoides</taxon>
    </lineage>
</organism>
<keyword evidence="3" id="KW-0378">Hydrolase</keyword>
<dbReference type="AlphaFoldDB" id="A0A0R3UBZ3"/>
<protein>
    <submittedName>
        <fullName evidence="9">Fzo_mitofusin domain-containing protein</fullName>
    </submittedName>
</protein>
<evidence type="ECO:0000313" key="7">
    <source>
        <dbReference type="EMBL" id="VDD78439.1"/>
    </source>
</evidence>
<keyword evidence="4" id="KW-0342">GTP-binding</keyword>
<dbReference type="Proteomes" id="UP000267029">
    <property type="component" value="Unassembled WGS sequence"/>
</dbReference>